<name>A0A7W6B690_9HYPH</name>
<dbReference type="EMBL" id="RJJU01000009">
    <property type="protein sequence ID" value="RUM11522.1"/>
    <property type="molecule type" value="Genomic_DNA"/>
</dbReference>
<dbReference type="RefSeq" id="WP_126827731.1">
    <property type="nucleotide sequence ID" value="NZ_JACIDG010000007.1"/>
</dbReference>
<dbReference type="Proteomes" id="UP000272004">
    <property type="component" value="Unassembled WGS sequence"/>
</dbReference>
<evidence type="ECO:0000313" key="2">
    <source>
        <dbReference type="EMBL" id="MBB3915761.1"/>
    </source>
</evidence>
<dbReference type="EMBL" id="JACIDG010000007">
    <property type="protein sequence ID" value="MBB3915761.1"/>
    <property type="molecule type" value="Genomic_DNA"/>
</dbReference>
<keyword evidence="1" id="KW-0812">Transmembrane</keyword>
<evidence type="ECO:0000313" key="3">
    <source>
        <dbReference type="EMBL" id="RUM11522.1"/>
    </source>
</evidence>
<evidence type="ECO:0000313" key="5">
    <source>
        <dbReference type="Proteomes" id="UP000545490"/>
    </source>
</evidence>
<keyword evidence="1" id="KW-1133">Transmembrane helix</keyword>
<reference evidence="3 4" key="1">
    <citation type="submission" date="2018-11" db="EMBL/GenBank/DDBJ databases">
        <authorList>
            <person name="Huo Y."/>
        </authorList>
    </citation>
    <scope>NUCLEOTIDE SEQUENCE [LARGE SCALE GENOMIC DNA]</scope>
    <source>
        <strain evidence="3 4">CCBAU 33202</strain>
    </source>
</reference>
<reference evidence="2 5" key="2">
    <citation type="submission" date="2020-08" db="EMBL/GenBank/DDBJ databases">
        <title>Genomic Encyclopedia of Type Strains, Phase IV (KMG-IV): sequencing the most valuable type-strain genomes for metagenomic binning, comparative biology and taxonomic classification.</title>
        <authorList>
            <person name="Goeker M."/>
        </authorList>
    </citation>
    <scope>NUCLEOTIDE SEQUENCE [LARGE SCALE GENOMIC DNA]</scope>
    <source>
        <strain evidence="2 5">DSM 19331</strain>
    </source>
</reference>
<evidence type="ECO:0000256" key="1">
    <source>
        <dbReference type="SAM" id="Phobius"/>
    </source>
</evidence>
<keyword evidence="2" id="KW-0808">Transferase</keyword>
<keyword evidence="2" id="KW-0418">Kinase</keyword>
<dbReference type="Proteomes" id="UP000545490">
    <property type="component" value="Unassembled WGS sequence"/>
</dbReference>
<comment type="caution">
    <text evidence="2">The sequence shown here is derived from an EMBL/GenBank/DDBJ whole genome shotgun (WGS) entry which is preliminary data.</text>
</comment>
<protein>
    <submittedName>
        <fullName evidence="2">1,6-anhydro-N-acetylmuramate kinase</fullName>
    </submittedName>
</protein>
<accession>A0A7W6B690</accession>
<keyword evidence="1" id="KW-0472">Membrane</keyword>
<proteinExistence type="predicted"/>
<organism evidence="2 5">
    <name type="scientific">Rhizobium fabae</name>
    <dbReference type="NCBI Taxonomy" id="573179"/>
    <lineage>
        <taxon>Bacteria</taxon>
        <taxon>Pseudomonadati</taxon>
        <taxon>Pseudomonadota</taxon>
        <taxon>Alphaproteobacteria</taxon>
        <taxon>Hyphomicrobiales</taxon>
        <taxon>Rhizobiaceae</taxon>
        <taxon>Rhizobium/Agrobacterium group</taxon>
        <taxon>Rhizobium</taxon>
    </lineage>
</organism>
<sequence>MPYIFEFLGLMAVCSIGIGMAMALVAWFAGKWFNRITGAALVARGRLNEKSKGKKQCPTM</sequence>
<keyword evidence="4" id="KW-1185">Reference proteome</keyword>
<dbReference type="AlphaFoldDB" id="A0A7W6B690"/>
<dbReference type="GO" id="GO:0016301">
    <property type="term" value="F:kinase activity"/>
    <property type="evidence" value="ECO:0007669"/>
    <property type="project" value="UniProtKB-KW"/>
</dbReference>
<feature type="transmembrane region" description="Helical" evidence="1">
    <location>
        <begin position="7"/>
        <end position="29"/>
    </location>
</feature>
<gene>
    <name evidence="3" type="ORF">EFB14_18260</name>
    <name evidence="2" type="ORF">GGQ65_003057</name>
</gene>
<evidence type="ECO:0000313" key="4">
    <source>
        <dbReference type="Proteomes" id="UP000272004"/>
    </source>
</evidence>